<feature type="transmembrane region" description="Helical" evidence="8">
    <location>
        <begin position="50"/>
        <end position="69"/>
    </location>
</feature>
<proteinExistence type="inferred from homology"/>
<organism evidence="10 11">
    <name type="scientific">Panicum virgatum</name>
    <name type="common">Blackwell switchgrass</name>
    <dbReference type="NCBI Taxonomy" id="38727"/>
    <lineage>
        <taxon>Eukaryota</taxon>
        <taxon>Viridiplantae</taxon>
        <taxon>Streptophyta</taxon>
        <taxon>Embryophyta</taxon>
        <taxon>Tracheophyta</taxon>
        <taxon>Spermatophyta</taxon>
        <taxon>Magnoliopsida</taxon>
        <taxon>Liliopsida</taxon>
        <taxon>Poales</taxon>
        <taxon>Poaceae</taxon>
        <taxon>PACMAD clade</taxon>
        <taxon>Panicoideae</taxon>
        <taxon>Panicodae</taxon>
        <taxon>Paniceae</taxon>
        <taxon>Panicinae</taxon>
        <taxon>Panicum</taxon>
        <taxon>Panicum sect. Hiantes</taxon>
    </lineage>
</organism>
<keyword evidence="6 8" id="KW-1133">Transmembrane helix</keyword>
<evidence type="ECO:0000256" key="7">
    <source>
        <dbReference type="ARBA" id="ARBA00023136"/>
    </source>
</evidence>
<evidence type="ECO:0000256" key="8">
    <source>
        <dbReference type="RuleBase" id="RU361233"/>
    </source>
</evidence>
<evidence type="ECO:0000313" key="10">
    <source>
        <dbReference type="EMBL" id="KAG2630697.1"/>
    </source>
</evidence>
<reference evidence="10" key="1">
    <citation type="submission" date="2020-05" db="EMBL/GenBank/DDBJ databases">
        <title>WGS assembly of Panicum virgatum.</title>
        <authorList>
            <person name="Lovell J.T."/>
            <person name="Jenkins J."/>
            <person name="Shu S."/>
            <person name="Juenger T.E."/>
            <person name="Schmutz J."/>
        </authorList>
    </citation>
    <scope>NUCLEOTIDE SEQUENCE</scope>
    <source>
        <strain evidence="10">AP13</strain>
    </source>
</reference>
<comment type="subcellular location">
    <subcellularLocation>
        <location evidence="1 8">Cell membrane</location>
        <topology evidence="1 8">Multi-pass membrane protein</topology>
    </subcellularLocation>
</comment>
<evidence type="ECO:0000256" key="3">
    <source>
        <dbReference type="ARBA" id="ARBA00011489"/>
    </source>
</evidence>
<evidence type="ECO:0000259" key="9">
    <source>
        <dbReference type="Pfam" id="PF04535"/>
    </source>
</evidence>
<dbReference type="PANTHER" id="PTHR36488:SF8">
    <property type="entry name" value="CASP-LIKE PROTEIN 1U1"/>
    <property type="match status" value="1"/>
</dbReference>
<evidence type="ECO:0000313" key="11">
    <source>
        <dbReference type="Proteomes" id="UP000823388"/>
    </source>
</evidence>
<evidence type="ECO:0000256" key="6">
    <source>
        <dbReference type="ARBA" id="ARBA00022989"/>
    </source>
</evidence>
<gene>
    <name evidence="10" type="ORF">PVAP13_3KG535200</name>
</gene>
<dbReference type="Proteomes" id="UP000823388">
    <property type="component" value="Chromosome 3K"/>
</dbReference>
<dbReference type="AlphaFoldDB" id="A0A8T0V8K4"/>
<feature type="domain" description="Casparian strip membrane protein" evidence="9">
    <location>
        <begin position="49"/>
        <end position="194"/>
    </location>
</feature>
<dbReference type="NCBIfam" id="TIGR01569">
    <property type="entry name" value="A_tha_TIGR01569"/>
    <property type="match status" value="1"/>
</dbReference>
<dbReference type="EMBL" id="CM029041">
    <property type="protein sequence ID" value="KAG2630697.1"/>
    <property type="molecule type" value="Genomic_DNA"/>
</dbReference>
<comment type="similarity">
    <text evidence="2 8">Belongs to the Casparian strip membrane proteins (CASP) family.</text>
</comment>
<protein>
    <recommendedName>
        <fullName evidence="8">CASP-like protein</fullName>
    </recommendedName>
</protein>
<dbReference type="InterPro" id="IPR006702">
    <property type="entry name" value="CASP_dom"/>
</dbReference>
<comment type="subunit">
    <text evidence="3 8">Homodimer and heterodimers.</text>
</comment>
<dbReference type="InterPro" id="IPR044173">
    <property type="entry name" value="CASPL"/>
</dbReference>
<keyword evidence="5 8" id="KW-0812">Transmembrane</keyword>
<evidence type="ECO:0000256" key="5">
    <source>
        <dbReference type="ARBA" id="ARBA00022692"/>
    </source>
</evidence>
<evidence type="ECO:0000256" key="4">
    <source>
        <dbReference type="ARBA" id="ARBA00022475"/>
    </source>
</evidence>
<feature type="transmembrane region" description="Helical" evidence="8">
    <location>
        <begin position="99"/>
        <end position="120"/>
    </location>
</feature>
<name>A0A8T0V8K4_PANVG</name>
<dbReference type="InterPro" id="IPR006459">
    <property type="entry name" value="CASP/CASPL"/>
</dbReference>
<feature type="transmembrane region" description="Helical" evidence="8">
    <location>
        <begin position="132"/>
        <end position="156"/>
    </location>
</feature>
<dbReference type="Pfam" id="PF04535">
    <property type="entry name" value="CASP_dom"/>
    <property type="match status" value="1"/>
</dbReference>
<dbReference type="OrthoDB" id="610574at2759"/>
<feature type="transmembrane region" description="Helical" evidence="8">
    <location>
        <begin position="183"/>
        <end position="202"/>
    </location>
</feature>
<keyword evidence="4 8" id="KW-1003">Cell membrane</keyword>
<evidence type="ECO:0000256" key="1">
    <source>
        <dbReference type="ARBA" id="ARBA00004651"/>
    </source>
</evidence>
<accession>A0A8T0V8K4</accession>
<evidence type="ECO:0000256" key="2">
    <source>
        <dbReference type="ARBA" id="ARBA00007651"/>
    </source>
</evidence>
<keyword evidence="11" id="KW-1185">Reference proteome</keyword>
<sequence length="216" mass="22463">MLICTLTSADRPMDLEHGSKKPSAAPAAAAPTCSSKLLQLRGRLVAAQPVVLRAAAALAAAVAAVVMALNAQSYTAVVAIVGTRPLTQTFTAEFRDTPAFVYFVIANAIAGAYNLVVLIIRRLTLRRRTASLVVHMLDMVIMALLATGAATAASMAELGKNGNLHARWNPICDRFGSFCSRGGIAIVSSSIGVALMLALNLLSAAANAHRPNVAGR</sequence>
<dbReference type="PANTHER" id="PTHR36488">
    <property type="entry name" value="CASP-LIKE PROTEIN 1U1"/>
    <property type="match status" value="1"/>
</dbReference>
<keyword evidence="7 8" id="KW-0472">Membrane</keyword>
<dbReference type="GO" id="GO:0005886">
    <property type="term" value="C:plasma membrane"/>
    <property type="evidence" value="ECO:0007669"/>
    <property type="project" value="UniProtKB-SubCell"/>
</dbReference>
<comment type="caution">
    <text evidence="10">The sequence shown here is derived from an EMBL/GenBank/DDBJ whole genome shotgun (WGS) entry which is preliminary data.</text>
</comment>